<dbReference type="Proteomes" id="UP000824782">
    <property type="component" value="Unassembled WGS sequence"/>
</dbReference>
<organism evidence="2 3">
    <name type="scientific">Engystomops pustulosus</name>
    <name type="common">Tungara frog</name>
    <name type="synonym">Physalaemus pustulosus</name>
    <dbReference type="NCBI Taxonomy" id="76066"/>
    <lineage>
        <taxon>Eukaryota</taxon>
        <taxon>Metazoa</taxon>
        <taxon>Chordata</taxon>
        <taxon>Craniata</taxon>
        <taxon>Vertebrata</taxon>
        <taxon>Euteleostomi</taxon>
        <taxon>Amphibia</taxon>
        <taxon>Batrachia</taxon>
        <taxon>Anura</taxon>
        <taxon>Neobatrachia</taxon>
        <taxon>Hyloidea</taxon>
        <taxon>Leptodactylidae</taxon>
        <taxon>Leiuperinae</taxon>
        <taxon>Engystomops</taxon>
    </lineage>
</organism>
<comment type="caution">
    <text evidence="2">The sequence shown here is derived from an EMBL/GenBank/DDBJ whole genome shotgun (WGS) entry which is preliminary data.</text>
</comment>
<feature type="region of interest" description="Disordered" evidence="1">
    <location>
        <begin position="1"/>
        <end position="24"/>
    </location>
</feature>
<dbReference type="AlphaFoldDB" id="A0AAV6ZCX2"/>
<evidence type="ECO:0000313" key="2">
    <source>
        <dbReference type="EMBL" id="KAG8545207.1"/>
    </source>
</evidence>
<proteinExistence type="predicted"/>
<dbReference type="EMBL" id="WNYA01001740">
    <property type="protein sequence ID" value="KAG8545207.1"/>
    <property type="molecule type" value="Genomic_DNA"/>
</dbReference>
<reference evidence="2" key="1">
    <citation type="thesis" date="2020" institute="ProQuest LLC" country="789 East Eisenhower Parkway, Ann Arbor, MI, USA">
        <title>Comparative Genomics and Chromosome Evolution.</title>
        <authorList>
            <person name="Mudd A.B."/>
        </authorList>
    </citation>
    <scope>NUCLEOTIDE SEQUENCE</scope>
    <source>
        <strain evidence="2">237g6f4</strain>
        <tissue evidence="2">Blood</tissue>
    </source>
</reference>
<accession>A0AAV6ZCX2</accession>
<keyword evidence="3" id="KW-1185">Reference proteome</keyword>
<protein>
    <submittedName>
        <fullName evidence="2">Uncharacterized protein</fullName>
    </submittedName>
</protein>
<sequence length="99" mass="10773">MMEEEKTHPYSVLSPNRVSPLASDSSAQGVNLASFNCSLSSLTISCNLFFSSITCLNGIHSPVLPTPRPLSLALKLLFPSTLHVLPLENFCPPSFQILR</sequence>
<name>A0AAV6ZCX2_ENGPU</name>
<feature type="compositionally biased region" description="Polar residues" evidence="1">
    <location>
        <begin position="13"/>
        <end position="24"/>
    </location>
</feature>
<evidence type="ECO:0000256" key="1">
    <source>
        <dbReference type="SAM" id="MobiDB-lite"/>
    </source>
</evidence>
<evidence type="ECO:0000313" key="3">
    <source>
        <dbReference type="Proteomes" id="UP000824782"/>
    </source>
</evidence>
<gene>
    <name evidence="2" type="ORF">GDO81_021228</name>
</gene>